<keyword evidence="3" id="KW-0509">mRNA transport</keyword>
<name>A0A9W8A1D0_9FUNG</name>
<evidence type="ECO:0000256" key="2">
    <source>
        <dbReference type="ARBA" id="ARBA00022448"/>
    </source>
</evidence>
<evidence type="ECO:0000256" key="3">
    <source>
        <dbReference type="ARBA" id="ARBA00022816"/>
    </source>
</evidence>
<feature type="region of interest" description="Disordered" evidence="8">
    <location>
        <begin position="406"/>
        <end position="454"/>
    </location>
</feature>
<gene>
    <name evidence="9" type="ORF">H4219_003157</name>
</gene>
<feature type="compositionally biased region" description="Acidic residues" evidence="8">
    <location>
        <begin position="421"/>
        <end position="438"/>
    </location>
</feature>
<evidence type="ECO:0000256" key="8">
    <source>
        <dbReference type="SAM" id="MobiDB-lite"/>
    </source>
</evidence>
<evidence type="ECO:0000256" key="4">
    <source>
        <dbReference type="ARBA" id="ARBA00022927"/>
    </source>
</evidence>
<organism evidence="9 10">
    <name type="scientific">Mycoemilia scoparia</name>
    <dbReference type="NCBI Taxonomy" id="417184"/>
    <lineage>
        <taxon>Eukaryota</taxon>
        <taxon>Fungi</taxon>
        <taxon>Fungi incertae sedis</taxon>
        <taxon>Zoopagomycota</taxon>
        <taxon>Kickxellomycotina</taxon>
        <taxon>Kickxellomycetes</taxon>
        <taxon>Kickxellales</taxon>
        <taxon>Kickxellaceae</taxon>
        <taxon>Mycoemilia</taxon>
    </lineage>
</organism>
<feature type="region of interest" description="Disordered" evidence="8">
    <location>
        <begin position="199"/>
        <end position="219"/>
    </location>
</feature>
<comment type="caution">
    <text evidence="9">The sequence shown here is derived from an EMBL/GenBank/DDBJ whole genome shotgun (WGS) entry which is preliminary data.</text>
</comment>
<accession>A0A9W8A1D0</accession>
<dbReference type="GO" id="GO:0017056">
    <property type="term" value="F:structural constituent of nuclear pore"/>
    <property type="evidence" value="ECO:0007669"/>
    <property type="project" value="InterPro"/>
</dbReference>
<dbReference type="EMBL" id="JANBPU010000069">
    <property type="protein sequence ID" value="KAJ1917524.1"/>
    <property type="molecule type" value="Genomic_DNA"/>
</dbReference>
<keyword evidence="7" id="KW-0539">Nucleus</keyword>
<evidence type="ECO:0000313" key="10">
    <source>
        <dbReference type="Proteomes" id="UP001150538"/>
    </source>
</evidence>
<keyword evidence="2" id="KW-0813">Transport</keyword>
<dbReference type="GO" id="GO:0000055">
    <property type="term" value="P:ribosomal large subunit export from nucleus"/>
    <property type="evidence" value="ECO:0007669"/>
    <property type="project" value="InterPro"/>
</dbReference>
<reference evidence="9" key="1">
    <citation type="submission" date="2022-07" db="EMBL/GenBank/DDBJ databases">
        <title>Phylogenomic reconstructions and comparative analyses of Kickxellomycotina fungi.</title>
        <authorList>
            <person name="Reynolds N.K."/>
            <person name="Stajich J.E."/>
            <person name="Barry K."/>
            <person name="Grigoriev I.V."/>
            <person name="Crous P."/>
            <person name="Smith M.E."/>
        </authorList>
    </citation>
    <scope>NUCLEOTIDE SEQUENCE</scope>
    <source>
        <strain evidence="9">NBRC 100468</strain>
    </source>
</reference>
<keyword evidence="10" id="KW-1185">Reference proteome</keyword>
<dbReference type="PANTHER" id="PTHR13257">
    <property type="entry name" value="NUCLEOPORIN NUP84-RELATED"/>
    <property type="match status" value="1"/>
</dbReference>
<evidence type="ECO:0000256" key="5">
    <source>
        <dbReference type="ARBA" id="ARBA00023010"/>
    </source>
</evidence>
<dbReference type="OrthoDB" id="341482at2759"/>
<dbReference type="GO" id="GO:0005643">
    <property type="term" value="C:nuclear pore"/>
    <property type="evidence" value="ECO:0007669"/>
    <property type="project" value="UniProtKB-SubCell"/>
</dbReference>
<protein>
    <submittedName>
        <fullName evidence="9">Uncharacterized protein</fullName>
    </submittedName>
</protein>
<dbReference type="GO" id="GO:0000056">
    <property type="term" value="P:ribosomal small subunit export from nucleus"/>
    <property type="evidence" value="ECO:0007669"/>
    <property type="project" value="InterPro"/>
</dbReference>
<sequence length="618" mass="68179">MCRYRLLSSVLDYEGWIQTLSTHPIFRAESSSRSSHYLSDKRNSRVPHRQLVVRETDLIVAVGSEIRAISLKLCKDVCIKANISRHSIKKGGSMQYTLECMRKAVQSVPFAILGSSGVDFHIKQLSLSPNGDMLAISGESRLAIMSLPRPATIRVIRSDSTLRSLHLPSLTESSVEVQNVVEVPVLDCRVLYVSEGHDKNGKTETSEVDRGSHSTPYGSWTSGKGNMKISKTLWHPCSSRGSHLLVLYQAGYVKMFDVSQSVDVPEQVFDMTTSMQADAPYRSVELASFCFGNQKSNDWGRITLYIATNWGDIYTLSPVVPESWIADKSWLEDLLVQSQTQIRERQGEEYTLNKQRILSPELAKAISQEQWITAALSSAKALGNNSLCQIVAKGIKLRTTLLQSPAPQGPYLLQPEPPIASDDESSDSSSNDDSDATDSSDGQSSEDFSTSSGPKFNEDSVCDIACLETSPVGIICLGYNNGHIDTFAILDPVSGQWPFQKNVKVDKTDSLPTLVTLESIVLHGVKPASTVGQILKPLGRNGRIPGHFVTDPNYPYTLFYAHERGVHFINLKAWDSYFKDALLRETTVSFGSTEKAPVQLPEGSDIRCLVNTHPVNTK</sequence>
<feature type="compositionally biased region" description="Basic and acidic residues" evidence="8">
    <location>
        <begin position="199"/>
        <end position="212"/>
    </location>
</feature>
<keyword evidence="4" id="KW-0653">Protein transport</keyword>
<evidence type="ECO:0000256" key="6">
    <source>
        <dbReference type="ARBA" id="ARBA00023132"/>
    </source>
</evidence>
<dbReference type="AlphaFoldDB" id="A0A9W8A1D0"/>
<evidence type="ECO:0000256" key="1">
    <source>
        <dbReference type="ARBA" id="ARBA00004567"/>
    </source>
</evidence>
<dbReference type="GO" id="GO:0006406">
    <property type="term" value="P:mRNA export from nucleus"/>
    <property type="evidence" value="ECO:0007669"/>
    <property type="project" value="TreeGrafter"/>
</dbReference>
<keyword evidence="6" id="KW-0906">Nuclear pore complex</keyword>
<keyword evidence="5" id="KW-0811">Translocation</keyword>
<dbReference type="Proteomes" id="UP001150538">
    <property type="component" value="Unassembled WGS sequence"/>
</dbReference>
<dbReference type="GO" id="GO:0006606">
    <property type="term" value="P:protein import into nucleus"/>
    <property type="evidence" value="ECO:0007669"/>
    <property type="project" value="TreeGrafter"/>
</dbReference>
<proteinExistence type="predicted"/>
<evidence type="ECO:0000256" key="7">
    <source>
        <dbReference type="ARBA" id="ARBA00023242"/>
    </source>
</evidence>
<evidence type="ECO:0000313" key="9">
    <source>
        <dbReference type="EMBL" id="KAJ1917524.1"/>
    </source>
</evidence>
<dbReference type="InterPro" id="IPR037700">
    <property type="entry name" value="NUP88/NUP82"/>
</dbReference>
<dbReference type="PANTHER" id="PTHR13257:SF0">
    <property type="entry name" value="NUCLEAR PORE COMPLEX PROTEIN NUP88"/>
    <property type="match status" value="1"/>
</dbReference>
<comment type="subcellular location">
    <subcellularLocation>
        <location evidence="1">Nucleus</location>
        <location evidence="1">Nuclear pore complex</location>
    </subcellularLocation>
</comment>